<reference evidence="2 3" key="1">
    <citation type="submission" date="2014-12" db="EMBL/GenBank/DDBJ databases">
        <authorList>
            <person name="Neuveglise Cecile"/>
        </authorList>
    </citation>
    <scope>NUCLEOTIDE SEQUENCE [LARGE SCALE GENOMIC DNA]</scope>
    <source>
        <strain evidence="2 3">CBS 12615</strain>
    </source>
</reference>
<name>A0A0C7NCV5_9SACH</name>
<keyword evidence="1" id="KW-1133">Transmembrane helix</keyword>
<evidence type="ECO:0000313" key="2">
    <source>
        <dbReference type="EMBL" id="CEP63461.1"/>
    </source>
</evidence>
<dbReference type="GeneID" id="34686968"/>
<protein>
    <submittedName>
        <fullName evidence="2">LALA0S08e03004g1_1</fullName>
    </submittedName>
</protein>
<keyword evidence="1" id="KW-0812">Transmembrane</keyword>
<sequence>MVGVQDVEIYFTMLAVILIFYMRAHKATMTRYRGQVPLL</sequence>
<keyword evidence="3" id="KW-1185">Reference proteome</keyword>
<keyword evidence="1" id="KW-0472">Membrane</keyword>
<dbReference type="EMBL" id="LN736367">
    <property type="protein sequence ID" value="CEP63461.1"/>
    <property type="molecule type" value="Genomic_DNA"/>
</dbReference>
<dbReference type="OrthoDB" id="4032667at2759"/>
<evidence type="ECO:0000256" key="1">
    <source>
        <dbReference type="SAM" id="Phobius"/>
    </source>
</evidence>
<evidence type="ECO:0000313" key="3">
    <source>
        <dbReference type="Proteomes" id="UP000054304"/>
    </source>
</evidence>
<dbReference type="HOGENOM" id="CLU_219857_0_0_1"/>
<dbReference type="Proteomes" id="UP000054304">
    <property type="component" value="Unassembled WGS sequence"/>
</dbReference>
<gene>
    <name evidence="2" type="ORF">LALA0_S08e03004g</name>
</gene>
<proteinExistence type="predicted"/>
<dbReference type="AlphaFoldDB" id="A0A0C7NCV5"/>
<accession>A0A0C7NCV5</accession>
<dbReference type="RefSeq" id="XP_022629677.1">
    <property type="nucleotide sequence ID" value="XM_022771060.1"/>
</dbReference>
<feature type="transmembrane region" description="Helical" evidence="1">
    <location>
        <begin position="7"/>
        <end position="24"/>
    </location>
</feature>
<organism evidence="2 3">
    <name type="scientific">Lachancea lanzarotensis</name>
    <dbReference type="NCBI Taxonomy" id="1245769"/>
    <lineage>
        <taxon>Eukaryota</taxon>
        <taxon>Fungi</taxon>
        <taxon>Dikarya</taxon>
        <taxon>Ascomycota</taxon>
        <taxon>Saccharomycotina</taxon>
        <taxon>Saccharomycetes</taxon>
        <taxon>Saccharomycetales</taxon>
        <taxon>Saccharomycetaceae</taxon>
        <taxon>Lachancea</taxon>
    </lineage>
</organism>